<reference evidence="1 2" key="1">
    <citation type="submission" date="2019-02" db="EMBL/GenBank/DDBJ databases">
        <title>Deep-cultivation of Planctomycetes and their phenomic and genomic characterization uncovers novel biology.</title>
        <authorList>
            <person name="Wiegand S."/>
            <person name="Jogler M."/>
            <person name="Boedeker C."/>
            <person name="Pinto D."/>
            <person name="Vollmers J."/>
            <person name="Rivas-Marin E."/>
            <person name="Kohn T."/>
            <person name="Peeters S.H."/>
            <person name="Heuer A."/>
            <person name="Rast P."/>
            <person name="Oberbeckmann S."/>
            <person name="Bunk B."/>
            <person name="Jeske O."/>
            <person name="Meyerdierks A."/>
            <person name="Storesund J.E."/>
            <person name="Kallscheuer N."/>
            <person name="Luecker S."/>
            <person name="Lage O.M."/>
            <person name="Pohl T."/>
            <person name="Merkel B.J."/>
            <person name="Hornburger P."/>
            <person name="Mueller R.-W."/>
            <person name="Bruemmer F."/>
            <person name="Labrenz M."/>
            <person name="Spormann A.M."/>
            <person name="Op Den Camp H."/>
            <person name="Overmann J."/>
            <person name="Amann R."/>
            <person name="Jetten M.S.M."/>
            <person name="Mascher T."/>
            <person name="Medema M.H."/>
            <person name="Devos D.P."/>
            <person name="Kaster A.-K."/>
            <person name="Ovreas L."/>
            <person name="Rohde M."/>
            <person name="Galperin M.Y."/>
            <person name="Jogler C."/>
        </authorList>
    </citation>
    <scope>NUCLEOTIDE SEQUENCE [LARGE SCALE GENOMIC DNA]</scope>
    <source>
        <strain evidence="1 2">Poly41</strain>
    </source>
</reference>
<dbReference type="Proteomes" id="UP000319143">
    <property type="component" value="Unassembled WGS sequence"/>
</dbReference>
<sequence length="70" mass="7534">MVEPVRLARMVMVCGLLSRLGSLEVGLPSPPRRGGEGLGMRGLTLVVRGDDSENAFRVQLAGLWNPTASW</sequence>
<keyword evidence="2" id="KW-1185">Reference proteome</keyword>
<name>A0A5C6E0A5_9BACT</name>
<protein>
    <submittedName>
        <fullName evidence="1">Uncharacterized protein</fullName>
    </submittedName>
</protein>
<evidence type="ECO:0000313" key="2">
    <source>
        <dbReference type="Proteomes" id="UP000319143"/>
    </source>
</evidence>
<evidence type="ECO:0000313" key="1">
    <source>
        <dbReference type="EMBL" id="TWU41131.1"/>
    </source>
</evidence>
<proteinExistence type="predicted"/>
<organism evidence="1 2">
    <name type="scientific">Novipirellula artificiosorum</name>
    <dbReference type="NCBI Taxonomy" id="2528016"/>
    <lineage>
        <taxon>Bacteria</taxon>
        <taxon>Pseudomonadati</taxon>
        <taxon>Planctomycetota</taxon>
        <taxon>Planctomycetia</taxon>
        <taxon>Pirellulales</taxon>
        <taxon>Pirellulaceae</taxon>
        <taxon>Novipirellula</taxon>
    </lineage>
</organism>
<dbReference type="EMBL" id="SJPV01000002">
    <property type="protein sequence ID" value="TWU41131.1"/>
    <property type="molecule type" value="Genomic_DNA"/>
</dbReference>
<dbReference type="AlphaFoldDB" id="A0A5C6E0A5"/>
<comment type="caution">
    <text evidence="1">The sequence shown here is derived from an EMBL/GenBank/DDBJ whole genome shotgun (WGS) entry which is preliminary data.</text>
</comment>
<gene>
    <name evidence="1" type="ORF">Poly41_19690</name>
</gene>
<accession>A0A5C6E0A5</accession>